<evidence type="ECO:0000256" key="1">
    <source>
        <dbReference type="ARBA" id="ARBA00004123"/>
    </source>
</evidence>
<evidence type="ECO:0000256" key="4">
    <source>
        <dbReference type="SAM" id="MobiDB-lite"/>
    </source>
</evidence>
<comment type="subcellular location">
    <subcellularLocation>
        <location evidence="1 2 3">Nucleus</location>
    </subcellularLocation>
</comment>
<evidence type="ECO:0000256" key="2">
    <source>
        <dbReference type="PROSITE-ProRule" id="PRU00108"/>
    </source>
</evidence>
<dbReference type="EMBL" id="OZ019904">
    <property type="protein sequence ID" value="CAK9199861.1"/>
    <property type="molecule type" value="Genomic_DNA"/>
</dbReference>
<dbReference type="InterPro" id="IPR009057">
    <property type="entry name" value="Homeodomain-like_sf"/>
</dbReference>
<accession>A0ABP0TMN0</accession>
<protein>
    <recommendedName>
        <fullName evidence="5">Homeobox domain-containing protein</fullName>
    </recommendedName>
</protein>
<dbReference type="CDD" id="cd00086">
    <property type="entry name" value="homeodomain"/>
    <property type="match status" value="1"/>
</dbReference>
<evidence type="ECO:0000313" key="7">
    <source>
        <dbReference type="Proteomes" id="UP001497512"/>
    </source>
</evidence>
<feature type="region of interest" description="Disordered" evidence="4">
    <location>
        <begin position="112"/>
        <end position="196"/>
    </location>
</feature>
<feature type="compositionally biased region" description="Low complexity" evidence="4">
    <location>
        <begin position="131"/>
        <end position="140"/>
    </location>
</feature>
<dbReference type="PROSITE" id="PS50071">
    <property type="entry name" value="HOMEOBOX_2"/>
    <property type="match status" value="1"/>
</dbReference>
<dbReference type="SUPFAM" id="SSF46689">
    <property type="entry name" value="Homeodomain-like"/>
    <property type="match status" value="1"/>
</dbReference>
<dbReference type="InterPro" id="IPR044559">
    <property type="entry name" value="WOX13-like"/>
</dbReference>
<keyword evidence="7" id="KW-1185">Reference proteome</keyword>
<name>A0ABP0TMN0_9BRYO</name>
<dbReference type="PANTHER" id="PTHR46777">
    <property type="entry name" value="WUSCHEL-RELATED HOMEOBOX 13"/>
    <property type="match status" value="1"/>
</dbReference>
<dbReference type="Pfam" id="PF00046">
    <property type="entry name" value="Homeodomain"/>
    <property type="match status" value="1"/>
</dbReference>
<keyword evidence="2 3" id="KW-0539">Nucleus</keyword>
<reference evidence="6" key="1">
    <citation type="submission" date="2024-02" db="EMBL/GenBank/DDBJ databases">
        <authorList>
            <consortium name="ELIXIR-Norway"/>
            <consortium name="Elixir Norway"/>
        </authorList>
    </citation>
    <scope>NUCLEOTIDE SEQUENCE</scope>
</reference>
<feature type="domain" description="Homeobox" evidence="5">
    <location>
        <begin position="25"/>
        <end position="90"/>
    </location>
</feature>
<evidence type="ECO:0000313" key="6">
    <source>
        <dbReference type="EMBL" id="CAK9199861.1"/>
    </source>
</evidence>
<evidence type="ECO:0000256" key="3">
    <source>
        <dbReference type="RuleBase" id="RU000682"/>
    </source>
</evidence>
<dbReference type="PANTHER" id="PTHR46777:SF5">
    <property type="entry name" value="WUSCHEL-RELATED HOMEOBOX 13"/>
    <property type="match status" value="1"/>
</dbReference>
<proteinExistence type="predicted"/>
<dbReference type="Proteomes" id="UP001497512">
    <property type="component" value="Chromosome 12"/>
</dbReference>
<keyword evidence="2 3" id="KW-0371">Homeobox</keyword>
<dbReference type="InterPro" id="IPR001356">
    <property type="entry name" value="HD"/>
</dbReference>
<keyword evidence="2 3" id="KW-0238">DNA-binding</keyword>
<sequence>MAGLQQPSVVLDQINVTPTRRQVRVQQQQQRWTPSQSQLQILKNLYEQGNGTPNKQRLREITTELIQHGHVQETNVYNWFRNRKAYVKRRQQMVRKRDASAVDTNAESLQAAKQLRSAPGPTQSDCGGIGDSDAGGSSHSRAQRELDQWKGNNIYQPGAPNDMLLQLKNSNSTQPDLLAFARGTSSLKPHKLKQGE</sequence>
<gene>
    <name evidence="6" type="ORF">CSSPTR1EN2_LOCUS5148</name>
</gene>
<dbReference type="Gene3D" id="1.10.10.60">
    <property type="entry name" value="Homeodomain-like"/>
    <property type="match status" value="1"/>
</dbReference>
<feature type="DNA-binding region" description="Homeobox" evidence="2">
    <location>
        <begin position="27"/>
        <end position="91"/>
    </location>
</feature>
<organism evidence="6 7">
    <name type="scientific">Sphagnum troendelagicum</name>
    <dbReference type="NCBI Taxonomy" id="128251"/>
    <lineage>
        <taxon>Eukaryota</taxon>
        <taxon>Viridiplantae</taxon>
        <taxon>Streptophyta</taxon>
        <taxon>Embryophyta</taxon>
        <taxon>Bryophyta</taxon>
        <taxon>Sphagnophytina</taxon>
        <taxon>Sphagnopsida</taxon>
        <taxon>Sphagnales</taxon>
        <taxon>Sphagnaceae</taxon>
        <taxon>Sphagnum</taxon>
    </lineage>
</organism>
<evidence type="ECO:0000259" key="5">
    <source>
        <dbReference type="PROSITE" id="PS50071"/>
    </source>
</evidence>
<dbReference type="SMART" id="SM00389">
    <property type="entry name" value="HOX"/>
    <property type="match status" value="1"/>
</dbReference>